<protein>
    <submittedName>
        <fullName evidence="2">Uncharacterized protein</fullName>
    </submittedName>
</protein>
<feature type="transmembrane region" description="Helical" evidence="1">
    <location>
        <begin position="6"/>
        <end position="24"/>
    </location>
</feature>
<gene>
    <name evidence="2" type="ORF">JOF46_001103</name>
</gene>
<organism evidence="2 3">
    <name type="scientific">Paeniglutamicibacter psychrophenolicus</name>
    <dbReference type="NCBI Taxonomy" id="257454"/>
    <lineage>
        <taxon>Bacteria</taxon>
        <taxon>Bacillati</taxon>
        <taxon>Actinomycetota</taxon>
        <taxon>Actinomycetes</taxon>
        <taxon>Micrococcales</taxon>
        <taxon>Micrococcaceae</taxon>
        <taxon>Paeniglutamicibacter</taxon>
    </lineage>
</organism>
<dbReference type="RefSeq" id="WP_209906403.1">
    <property type="nucleotide sequence ID" value="NZ_BAAAMI010000019.1"/>
</dbReference>
<dbReference type="Proteomes" id="UP000766570">
    <property type="component" value="Unassembled WGS sequence"/>
</dbReference>
<dbReference type="Pfam" id="PF19684">
    <property type="entry name" value="DUF6186"/>
    <property type="match status" value="1"/>
</dbReference>
<keyword evidence="1" id="KW-0472">Membrane</keyword>
<accession>A0ABS4WAF8</accession>
<dbReference type="InterPro" id="IPR046177">
    <property type="entry name" value="DUF6186"/>
</dbReference>
<name>A0ABS4WAF8_9MICC</name>
<reference evidence="2 3" key="1">
    <citation type="submission" date="2021-03" db="EMBL/GenBank/DDBJ databases">
        <title>Sequencing the genomes of 1000 actinobacteria strains.</title>
        <authorList>
            <person name="Klenk H.-P."/>
        </authorList>
    </citation>
    <scope>NUCLEOTIDE SEQUENCE [LARGE SCALE GENOMIC DNA]</scope>
    <source>
        <strain evidence="2 3">DSM 15454</strain>
    </source>
</reference>
<sequence length="66" mass="7817">MTRDIAITGYLLVPVLGLVLFLLPRRWPDLWVPLSEITGMLWENRAARLTLVLFCWWFGWHFLMDG</sequence>
<feature type="transmembrane region" description="Helical" evidence="1">
    <location>
        <begin position="45"/>
        <end position="63"/>
    </location>
</feature>
<evidence type="ECO:0000313" key="2">
    <source>
        <dbReference type="EMBL" id="MBP2373191.1"/>
    </source>
</evidence>
<keyword evidence="3" id="KW-1185">Reference proteome</keyword>
<keyword evidence="1" id="KW-0812">Transmembrane</keyword>
<evidence type="ECO:0000313" key="3">
    <source>
        <dbReference type="Proteomes" id="UP000766570"/>
    </source>
</evidence>
<dbReference type="EMBL" id="JAGIOE010000001">
    <property type="protein sequence ID" value="MBP2373191.1"/>
    <property type="molecule type" value="Genomic_DNA"/>
</dbReference>
<keyword evidence="1" id="KW-1133">Transmembrane helix</keyword>
<comment type="caution">
    <text evidence="2">The sequence shown here is derived from an EMBL/GenBank/DDBJ whole genome shotgun (WGS) entry which is preliminary data.</text>
</comment>
<evidence type="ECO:0000256" key="1">
    <source>
        <dbReference type="SAM" id="Phobius"/>
    </source>
</evidence>
<proteinExistence type="predicted"/>